<name>A0ABT2T832_9FIRM</name>
<feature type="domain" description="Thioredoxin" evidence="7">
    <location>
        <begin position="1"/>
        <end position="118"/>
    </location>
</feature>
<accession>A0ABT2T832</accession>
<comment type="caution">
    <text evidence="8">The sequence shown here is derived from an EMBL/GenBank/DDBJ whole genome shotgun (WGS) entry which is preliminary data.</text>
</comment>
<evidence type="ECO:0000256" key="5">
    <source>
        <dbReference type="ARBA" id="ARBA00023284"/>
    </source>
</evidence>
<keyword evidence="9" id="KW-1185">Reference proteome</keyword>
<dbReference type="InterPro" id="IPR005746">
    <property type="entry name" value="Thioredoxin"/>
</dbReference>
<dbReference type="SUPFAM" id="SSF52833">
    <property type="entry name" value="Thioredoxin-like"/>
    <property type="match status" value="1"/>
</dbReference>
<dbReference type="EMBL" id="JAOQJX010000001">
    <property type="protein sequence ID" value="MCU6746151.1"/>
    <property type="molecule type" value="Genomic_DNA"/>
</dbReference>
<comment type="similarity">
    <text evidence="1 6">Belongs to the thioredoxin family.</text>
</comment>
<proteinExistence type="inferred from homology"/>
<dbReference type="Proteomes" id="UP001652394">
    <property type="component" value="Unassembled WGS sequence"/>
</dbReference>
<dbReference type="PIRSF" id="PIRSF000077">
    <property type="entry name" value="Thioredoxin"/>
    <property type="match status" value="1"/>
</dbReference>
<evidence type="ECO:0000313" key="8">
    <source>
        <dbReference type="EMBL" id="MCU6746151.1"/>
    </source>
</evidence>
<dbReference type="Gene3D" id="3.40.30.10">
    <property type="entry name" value="Glutaredoxin"/>
    <property type="match status" value="1"/>
</dbReference>
<evidence type="ECO:0000256" key="4">
    <source>
        <dbReference type="ARBA" id="ARBA00023157"/>
    </source>
</evidence>
<evidence type="ECO:0000256" key="3">
    <source>
        <dbReference type="ARBA" id="ARBA00022982"/>
    </source>
</evidence>
<organism evidence="8 9">
    <name type="scientific">Faecalicatena acetigenes</name>
    <dbReference type="NCBI Taxonomy" id="2981790"/>
    <lineage>
        <taxon>Bacteria</taxon>
        <taxon>Bacillati</taxon>
        <taxon>Bacillota</taxon>
        <taxon>Clostridia</taxon>
        <taxon>Lachnospirales</taxon>
        <taxon>Lachnospiraceae</taxon>
        <taxon>Faecalicatena</taxon>
    </lineage>
</organism>
<evidence type="ECO:0000256" key="1">
    <source>
        <dbReference type="ARBA" id="ARBA00008987"/>
    </source>
</evidence>
<keyword evidence="5" id="KW-0676">Redox-active center</keyword>
<reference evidence="8 9" key="1">
    <citation type="journal article" date="2021" name="ISME Commun">
        <title>Automated analysis of genomic sequences facilitates high-throughput and comprehensive description of bacteria.</title>
        <authorList>
            <person name="Hitch T.C.A."/>
        </authorList>
    </citation>
    <scope>NUCLEOTIDE SEQUENCE [LARGE SCALE GENOMIC DNA]</scope>
    <source>
        <strain evidence="8 9">H2_18</strain>
    </source>
</reference>
<protein>
    <recommendedName>
        <fullName evidence="6">Thioredoxin</fullName>
    </recommendedName>
</protein>
<dbReference type="InterPro" id="IPR036249">
    <property type="entry name" value="Thioredoxin-like_sf"/>
</dbReference>
<sequence length="118" mass="13590">MNKVNDKFQRKEKTKVRVTQENYTFEVLSSNLPVLVEFYASWCGKCAMMQAIVEQIAEEYKGIIKVCQMDIDEVQAIASQFEVTTVPTFVLFIEGKPVAAARGVIRKDRLETMIEDYR</sequence>
<dbReference type="PANTHER" id="PTHR45663">
    <property type="entry name" value="GEO12009P1"/>
    <property type="match status" value="1"/>
</dbReference>
<gene>
    <name evidence="8" type="ORF">OCV51_00495</name>
</gene>
<evidence type="ECO:0000259" key="7">
    <source>
        <dbReference type="PROSITE" id="PS51352"/>
    </source>
</evidence>
<keyword evidence="2" id="KW-0813">Transport</keyword>
<dbReference type="RefSeq" id="WP_267303949.1">
    <property type="nucleotide sequence ID" value="NZ_JAOQJX010000001.1"/>
</dbReference>
<evidence type="ECO:0000313" key="9">
    <source>
        <dbReference type="Proteomes" id="UP001652394"/>
    </source>
</evidence>
<evidence type="ECO:0000256" key="6">
    <source>
        <dbReference type="PIRNR" id="PIRNR000077"/>
    </source>
</evidence>
<dbReference type="InterPro" id="IPR013766">
    <property type="entry name" value="Thioredoxin_domain"/>
</dbReference>
<keyword evidence="3" id="KW-0249">Electron transport</keyword>
<keyword evidence="4" id="KW-1015">Disulfide bond</keyword>
<dbReference type="PANTHER" id="PTHR45663:SF11">
    <property type="entry name" value="GEO12009P1"/>
    <property type="match status" value="1"/>
</dbReference>
<dbReference type="Pfam" id="PF00085">
    <property type="entry name" value="Thioredoxin"/>
    <property type="match status" value="1"/>
</dbReference>
<dbReference type="CDD" id="cd02947">
    <property type="entry name" value="TRX_family"/>
    <property type="match status" value="1"/>
</dbReference>
<evidence type="ECO:0000256" key="2">
    <source>
        <dbReference type="ARBA" id="ARBA00022448"/>
    </source>
</evidence>
<dbReference type="PROSITE" id="PS51352">
    <property type="entry name" value="THIOREDOXIN_2"/>
    <property type="match status" value="1"/>
</dbReference>